<dbReference type="Pfam" id="PF13439">
    <property type="entry name" value="Glyco_transf_4"/>
    <property type="match status" value="1"/>
</dbReference>
<accession>J3EU60</accession>
<dbReference type="EMBL" id="ALJD01000009">
    <property type="protein sequence ID" value="EJN57842.1"/>
    <property type="molecule type" value="Genomic_DNA"/>
</dbReference>
<dbReference type="OrthoDB" id="132546at2157"/>
<evidence type="ECO:0000313" key="4">
    <source>
        <dbReference type="Proteomes" id="UP000007813"/>
    </source>
</evidence>
<sequence length="418" mass="47099">MRIGMALRGFFPHDIRIEKEARTLTAAGHEVFLLCLGKPGQPERERFEDIEVTRIHRREVYNVVQRTLKTFRYVTTLHDTIWAREMRAFVEANDIEALHIHDLPLVKTGLSVADEYDLPLVADLHENYPEAANQWRKGMALPRMLVQKTFTPRPRLKRLEKNCVQQADHVITVVEEAREHYLRDCGADPTTVSVVSNTVELSRFDDAELEDLGYDDEFVISYVGSFGPHRGLETAIGAMPAVVEKVPNARLLIVGSAGEDTYQERLERLAAESDAADHITFTGWVDFAKVPSYVAASDVCFVLHTENPHTSTTVPHKLFQYMSFEKPVIVTDVGPLGRIVRETDSGHVIDDGDFDAMADAVVSLATDEERTREIGRNARKAVAERYNWANEGRSLLGVYESLEAKSKQARPELEANAD</sequence>
<protein>
    <recommendedName>
        <fullName evidence="5">Glycosyltransferase</fullName>
    </recommendedName>
</protein>
<dbReference type="SUPFAM" id="SSF53756">
    <property type="entry name" value="UDP-Glycosyltransferase/glycogen phosphorylase"/>
    <property type="match status" value="1"/>
</dbReference>
<comment type="caution">
    <text evidence="3">The sequence shown here is derived from an EMBL/GenBank/DDBJ whole genome shotgun (WGS) entry which is preliminary data.</text>
</comment>
<dbReference type="PANTHER" id="PTHR12526">
    <property type="entry name" value="GLYCOSYLTRANSFERASE"/>
    <property type="match status" value="1"/>
</dbReference>
<evidence type="ECO:0000313" key="3">
    <source>
        <dbReference type="EMBL" id="EJN57842.1"/>
    </source>
</evidence>
<dbReference type="RefSeq" id="WP_009376317.1">
    <property type="nucleotide sequence ID" value="NZ_ALJD01000009.1"/>
</dbReference>
<dbReference type="AlphaFoldDB" id="J3EU60"/>
<evidence type="ECO:0000259" key="1">
    <source>
        <dbReference type="Pfam" id="PF00534"/>
    </source>
</evidence>
<name>J3EU60_9EURY</name>
<dbReference type="GO" id="GO:0016757">
    <property type="term" value="F:glycosyltransferase activity"/>
    <property type="evidence" value="ECO:0007669"/>
    <property type="project" value="InterPro"/>
</dbReference>
<dbReference type="CDD" id="cd03801">
    <property type="entry name" value="GT4_PimA-like"/>
    <property type="match status" value="1"/>
</dbReference>
<dbReference type="Proteomes" id="UP000007813">
    <property type="component" value="Unassembled WGS sequence"/>
</dbReference>
<reference evidence="3 4" key="1">
    <citation type="journal article" date="2012" name="J. Bacteriol.">
        <title>Draft Genome Sequence of the Extremely Halophilic Archaeon Halogranum salarium B-1T.</title>
        <authorList>
            <person name="Kim K.K."/>
            <person name="Lee K.C."/>
            <person name="Lee J.S."/>
        </authorList>
    </citation>
    <scope>NUCLEOTIDE SEQUENCE [LARGE SCALE GENOMIC DNA]</scope>
    <source>
        <strain evidence="3 4">B-1</strain>
    </source>
</reference>
<dbReference type="InterPro" id="IPR001296">
    <property type="entry name" value="Glyco_trans_1"/>
</dbReference>
<proteinExistence type="predicted"/>
<dbReference type="Pfam" id="PF00534">
    <property type="entry name" value="Glycos_transf_1"/>
    <property type="match status" value="1"/>
</dbReference>
<dbReference type="eggNOG" id="arCOG01410">
    <property type="taxonomic scope" value="Archaea"/>
</dbReference>
<evidence type="ECO:0008006" key="5">
    <source>
        <dbReference type="Google" id="ProtNLM"/>
    </source>
</evidence>
<dbReference type="InterPro" id="IPR028098">
    <property type="entry name" value="Glyco_trans_4-like_N"/>
</dbReference>
<feature type="domain" description="Glycosyltransferase subfamily 4-like N-terminal" evidence="2">
    <location>
        <begin position="21"/>
        <end position="203"/>
    </location>
</feature>
<evidence type="ECO:0000259" key="2">
    <source>
        <dbReference type="Pfam" id="PF13439"/>
    </source>
</evidence>
<dbReference type="Gene3D" id="3.40.50.2000">
    <property type="entry name" value="Glycogen Phosphorylase B"/>
    <property type="match status" value="2"/>
</dbReference>
<feature type="domain" description="Glycosyl transferase family 1" evidence="1">
    <location>
        <begin position="215"/>
        <end position="380"/>
    </location>
</feature>
<organism evidence="3 4">
    <name type="scientific">Halogranum salarium B-1</name>
    <dbReference type="NCBI Taxonomy" id="1210908"/>
    <lineage>
        <taxon>Archaea</taxon>
        <taxon>Methanobacteriati</taxon>
        <taxon>Methanobacteriota</taxon>
        <taxon>Stenosarchaea group</taxon>
        <taxon>Halobacteria</taxon>
        <taxon>Halobacteriales</taxon>
        <taxon>Haloferacaceae</taxon>
    </lineage>
</organism>
<gene>
    <name evidence="3" type="ORF">HSB1_32590</name>
</gene>